<feature type="domain" description="Tyrosine-protein kinase G-rich" evidence="4">
    <location>
        <begin position="372"/>
        <end position="444"/>
    </location>
</feature>
<feature type="coiled-coil region" evidence="1">
    <location>
        <begin position="334"/>
        <end position="392"/>
    </location>
</feature>
<gene>
    <name evidence="5" type="ORF">PUR29_15450</name>
</gene>
<feature type="transmembrane region" description="Helical" evidence="3">
    <location>
        <begin position="35"/>
        <end position="54"/>
    </location>
</feature>
<feature type="transmembrane region" description="Helical" evidence="3">
    <location>
        <begin position="878"/>
        <end position="898"/>
    </location>
</feature>
<evidence type="ECO:0000313" key="6">
    <source>
        <dbReference type="Proteomes" id="UP001407347"/>
    </source>
</evidence>
<dbReference type="InterPro" id="IPR032807">
    <property type="entry name" value="GNVR"/>
</dbReference>
<keyword evidence="1" id="KW-0175">Coiled coil</keyword>
<feature type="transmembrane region" description="Helical" evidence="3">
    <location>
        <begin position="1041"/>
        <end position="1060"/>
    </location>
</feature>
<accession>A0ABU9ZTW1</accession>
<dbReference type="Proteomes" id="UP001407347">
    <property type="component" value="Unassembled WGS sequence"/>
</dbReference>
<organism evidence="5 6">
    <name type="scientific">Methylobacterium ajmalii</name>
    <dbReference type="NCBI Taxonomy" id="2738439"/>
    <lineage>
        <taxon>Bacteria</taxon>
        <taxon>Pseudomonadati</taxon>
        <taxon>Pseudomonadota</taxon>
        <taxon>Alphaproteobacteria</taxon>
        <taxon>Hyphomicrobiales</taxon>
        <taxon>Methylobacteriaceae</taxon>
        <taxon>Methylobacterium</taxon>
    </lineage>
</organism>
<feature type="compositionally biased region" description="Pro residues" evidence="2">
    <location>
        <begin position="658"/>
        <end position="669"/>
    </location>
</feature>
<feature type="compositionally biased region" description="Low complexity" evidence="2">
    <location>
        <begin position="641"/>
        <end position="657"/>
    </location>
</feature>
<dbReference type="EMBL" id="JAQYXP010000002">
    <property type="protein sequence ID" value="MEN3234991.1"/>
    <property type="molecule type" value="Genomic_DNA"/>
</dbReference>
<feature type="coiled-coil region" evidence="1">
    <location>
        <begin position="201"/>
        <end position="258"/>
    </location>
</feature>
<dbReference type="PANTHER" id="PTHR32309">
    <property type="entry name" value="TYROSINE-PROTEIN KINASE"/>
    <property type="match status" value="1"/>
</dbReference>
<dbReference type="Pfam" id="PF13807">
    <property type="entry name" value="GNVR"/>
    <property type="match status" value="1"/>
</dbReference>
<feature type="transmembrane region" description="Helical" evidence="3">
    <location>
        <begin position="907"/>
        <end position="938"/>
    </location>
</feature>
<feature type="transmembrane region" description="Helical" evidence="3">
    <location>
        <begin position="804"/>
        <end position="823"/>
    </location>
</feature>
<feature type="region of interest" description="Disordered" evidence="2">
    <location>
        <begin position="627"/>
        <end position="675"/>
    </location>
</feature>
<evidence type="ECO:0000259" key="4">
    <source>
        <dbReference type="Pfam" id="PF13807"/>
    </source>
</evidence>
<feature type="transmembrane region" description="Helical" evidence="3">
    <location>
        <begin position="944"/>
        <end position="962"/>
    </location>
</feature>
<name>A0ABU9ZTW1_9HYPH</name>
<dbReference type="RefSeq" id="WP_346013083.1">
    <property type="nucleotide sequence ID" value="NZ_JAQYXP010000002.1"/>
</dbReference>
<feature type="transmembrane region" description="Helical" evidence="3">
    <location>
        <begin position="754"/>
        <end position="770"/>
    </location>
</feature>
<dbReference type="InterPro" id="IPR050445">
    <property type="entry name" value="Bact_polysacc_biosynth/exp"/>
</dbReference>
<evidence type="ECO:0000256" key="2">
    <source>
        <dbReference type="SAM" id="MobiDB-lite"/>
    </source>
</evidence>
<feature type="transmembrane region" description="Helical" evidence="3">
    <location>
        <begin position="704"/>
        <end position="722"/>
    </location>
</feature>
<feature type="transmembrane region" description="Helical" evidence="3">
    <location>
        <begin position="1008"/>
        <end position="1029"/>
    </location>
</feature>
<keyword evidence="3" id="KW-0472">Membrane</keyword>
<reference evidence="5 6" key="1">
    <citation type="journal article" date="2023" name="PLoS ONE">
        <title>Complete genome assembly of Hawai'i environmental nontuberculous mycobacteria reveals unexpected co-isolation with methylobacteria.</title>
        <authorList>
            <person name="Hendrix J."/>
            <person name="Epperson L.E."/>
            <person name="Tong E.I."/>
            <person name="Chan Y.L."/>
            <person name="Hasan N.A."/>
            <person name="Dawrs S.N."/>
            <person name="Norton G.J."/>
            <person name="Virdi R."/>
            <person name="Crooks J.L."/>
            <person name="Chan E.D."/>
            <person name="Honda J.R."/>
            <person name="Strong M."/>
        </authorList>
    </citation>
    <scope>NUCLEOTIDE SEQUENCE [LARGE SCALE GENOMIC DNA]</scope>
    <source>
        <strain evidence="5 6">NJH_HI04-1</strain>
    </source>
</reference>
<feature type="transmembrane region" description="Helical" evidence="3">
    <location>
        <begin position="426"/>
        <end position="446"/>
    </location>
</feature>
<protein>
    <submittedName>
        <fullName evidence="5">GumC family protein</fullName>
    </submittedName>
</protein>
<evidence type="ECO:0000256" key="3">
    <source>
        <dbReference type="SAM" id="Phobius"/>
    </source>
</evidence>
<keyword evidence="3" id="KW-1133">Transmembrane helix</keyword>
<proteinExistence type="predicted"/>
<keyword evidence="3" id="KW-0812">Transmembrane</keyword>
<dbReference type="PANTHER" id="PTHR32309:SF13">
    <property type="entry name" value="FERRIC ENTEROBACTIN TRANSPORT PROTEIN FEPE"/>
    <property type="match status" value="1"/>
</dbReference>
<keyword evidence="6" id="KW-1185">Reference proteome</keyword>
<sequence>MSQGYEMATAEPAAALPRRTGGTLADLWGSARRRALWIVAGACAMGLLGGLFALRQVPTYRATVELLIDPQALQIVGRGLSRQDAPAQLDFANLESQSLILLSTKLLDAVVAQLDLDHDPVLTRGAPPGADPAVVALEALRKRIVVRRVENSFNFQLTVGYPDAQRAAEIANTIAAQFFEIGARDRVSAVRRANEGLLTQAADLRLQLNRADVAVERYRAEKGLIGSGDAGLLVSQQLKDLYTQITAAETNLARLSARREVVRQLRTPDGQGQAVPESDTSQVMVSLRTQYAQTLQEIAQLSRSLGPNHPQMIALSAQRAATARLIAAEADRIRRTIEEDLRRGEESLRQLRARAERLIQTQTSSNQEGIRLRQLESEAEAIRRTYNLVLDRTKDLEQQQSINPSNSQIVSRATVPLKPSDTPAPIVVVAAGLFGAVLGLILGFLYDLWRGNITTVAALGAAGAPVWARLARPGRAGRGASAEEALVTAARELRTRLSGRAQAVVVTVVSEELGPERLHAAEVLTDLLLRLGEPALLVPEQAHARLGFGDGPSGDAPVRGRLAVLDPARGVERMTRPEIIVAERDVGHGDGWLSIPETSDAILLVVAPGRMTRSRLERLLATLDGAGRFRAQGPRPRRGRGAAASRRAPPGAGAARPPARPGARPPRPGPGGVSRMGPAYQGGAVLALPAADGRAPYQARAAHALLVAALVFNAALCFLNTAGFPVSGGTVIGAEVAIIALTLGFALDERAGPWLILAGLVSYGLLLLALRGSTDVKGVRDFLIPVVFYNLGRRNPDLRDADRAVLTCGVIVVAMGLFEYGLFDVYQKYFNIVRYYVARGSMSPSEINELTGSLFTSGIRPDSRTILPFLGPHRVSSVFLEPVSAGNFGAVLFAWALYRRTMRGRAWLFLCAALTVILADARFGAYVCVAITGAMWVGWRLPRLLWFALPFAVLLALAVYGFESMQVTWQNDMAGRLLWAALLITSLPPEGVFGILPDKLFLSDSGYAYALTQVGVPGALVAWGLFVLMPARNRDAWRLRCAMAIYTCLLLVISDSPFSIKTAAVVWFMLGAADGAPEEAPGAPR</sequence>
<feature type="transmembrane region" description="Helical" evidence="3">
    <location>
        <begin position="974"/>
        <end position="996"/>
    </location>
</feature>
<comment type="caution">
    <text evidence="5">The sequence shown here is derived from an EMBL/GenBank/DDBJ whole genome shotgun (WGS) entry which is preliminary data.</text>
</comment>
<evidence type="ECO:0000256" key="1">
    <source>
        <dbReference type="SAM" id="Coils"/>
    </source>
</evidence>
<evidence type="ECO:0000313" key="5">
    <source>
        <dbReference type="EMBL" id="MEN3234991.1"/>
    </source>
</evidence>